<sequence>MPVAPNLLERNFDMSMPNQAWVSDITYVWTDEGWLYLAGIKDLFNGELVGYAMSERMTRTLVMQALFAAVALKRPAAGLILHSDRGSQYCSHDYRDLAKQFGMTMSMSRKGDCYDNAPMESFWGSLKNELVHHRRFTTRAEARQAITEYIEIFYNRQRKQARLDYLSPAAFVQRFYKTRLAA</sequence>
<dbReference type="EMBL" id="NBTZ01000128">
    <property type="protein sequence ID" value="OTP68719.1"/>
    <property type="molecule type" value="Genomic_DNA"/>
</dbReference>
<accession>A0A242MC54</accession>
<dbReference type="PANTHER" id="PTHR46889:SF4">
    <property type="entry name" value="TRANSPOSASE INSO FOR INSERTION SEQUENCE ELEMENT IS911B-RELATED"/>
    <property type="match status" value="1"/>
</dbReference>
<evidence type="ECO:0000259" key="1">
    <source>
        <dbReference type="PROSITE" id="PS50994"/>
    </source>
</evidence>
<proteinExistence type="predicted"/>
<dbReference type="GO" id="GO:0015074">
    <property type="term" value="P:DNA integration"/>
    <property type="evidence" value="ECO:0007669"/>
    <property type="project" value="InterPro"/>
</dbReference>
<dbReference type="PANTHER" id="PTHR46889">
    <property type="entry name" value="TRANSPOSASE INSF FOR INSERTION SEQUENCE IS3B-RELATED"/>
    <property type="match status" value="1"/>
</dbReference>
<dbReference type="InterPro" id="IPR036397">
    <property type="entry name" value="RNaseH_sf"/>
</dbReference>
<dbReference type="InterPro" id="IPR001584">
    <property type="entry name" value="Integrase_cat-core"/>
</dbReference>
<evidence type="ECO:0000313" key="3">
    <source>
        <dbReference type="EMBL" id="OTP79784.1"/>
    </source>
</evidence>
<comment type="caution">
    <text evidence="2">The sequence shown here is derived from an EMBL/GenBank/DDBJ whole genome shotgun (WGS) entry which is preliminary data.</text>
</comment>
<reference evidence="2 4" key="1">
    <citation type="submission" date="2017-03" db="EMBL/GenBank/DDBJ databases">
        <title>Genome analysis of strain PAMC 26577.</title>
        <authorList>
            <person name="Oh H.-M."/>
            <person name="Yang J.-A."/>
        </authorList>
    </citation>
    <scope>NUCLEOTIDE SEQUENCE [LARGE SCALE GENOMIC DNA]</scope>
    <source>
        <strain evidence="2 4">PAMC 26577</strain>
    </source>
</reference>
<feature type="domain" description="Integrase catalytic" evidence="1">
    <location>
        <begin position="13"/>
        <end position="176"/>
    </location>
</feature>
<dbReference type="PROSITE" id="PS50994">
    <property type="entry name" value="INTEGRASE"/>
    <property type="match status" value="1"/>
</dbReference>
<organism evidence="2 4">
    <name type="scientific">Caballeronia sordidicola</name>
    <name type="common">Burkholderia sordidicola</name>
    <dbReference type="NCBI Taxonomy" id="196367"/>
    <lineage>
        <taxon>Bacteria</taxon>
        <taxon>Pseudomonadati</taxon>
        <taxon>Pseudomonadota</taxon>
        <taxon>Betaproteobacteria</taxon>
        <taxon>Burkholderiales</taxon>
        <taxon>Burkholderiaceae</taxon>
        <taxon>Caballeronia</taxon>
    </lineage>
</organism>
<dbReference type="NCBIfam" id="NF033516">
    <property type="entry name" value="transpos_IS3"/>
    <property type="match status" value="1"/>
</dbReference>
<dbReference type="EMBL" id="NBTZ01000003">
    <property type="protein sequence ID" value="OTP79784.1"/>
    <property type="molecule type" value="Genomic_DNA"/>
</dbReference>
<dbReference type="GO" id="GO:0003676">
    <property type="term" value="F:nucleic acid binding"/>
    <property type="evidence" value="ECO:0007669"/>
    <property type="project" value="InterPro"/>
</dbReference>
<dbReference type="InterPro" id="IPR012337">
    <property type="entry name" value="RNaseH-like_sf"/>
</dbReference>
<dbReference type="SUPFAM" id="SSF53098">
    <property type="entry name" value="Ribonuclease H-like"/>
    <property type="match status" value="1"/>
</dbReference>
<name>A0A242MC54_CABSO</name>
<dbReference type="Pfam" id="PF13333">
    <property type="entry name" value="rve_2"/>
    <property type="match status" value="1"/>
</dbReference>
<dbReference type="InterPro" id="IPR050900">
    <property type="entry name" value="Transposase_IS3/IS150/IS904"/>
</dbReference>
<evidence type="ECO:0000313" key="2">
    <source>
        <dbReference type="EMBL" id="OTP68719.1"/>
    </source>
</evidence>
<gene>
    <name evidence="3" type="ORF">PAMC26577_00045</name>
    <name evidence="2" type="ORF">PAMC26577_32485</name>
</gene>
<protein>
    <submittedName>
        <fullName evidence="2">Mobile element protein</fullName>
    </submittedName>
</protein>
<dbReference type="Pfam" id="PF00665">
    <property type="entry name" value="rve"/>
    <property type="match status" value="1"/>
</dbReference>
<dbReference type="Proteomes" id="UP000195221">
    <property type="component" value="Unassembled WGS sequence"/>
</dbReference>
<dbReference type="InterPro" id="IPR048020">
    <property type="entry name" value="Transpos_IS3"/>
</dbReference>
<evidence type="ECO:0000313" key="4">
    <source>
        <dbReference type="Proteomes" id="UP000195221"/>
    </source>
</evidence>
<dbReference type="Gene3D" id="3.30.420.10">
    <property type="entry name" value="Ribonuclease H-like superfamily/Ribonuclease H"/>
    <property type="match status" value="1"/>
</dbReference>
<dbReference type="AlphaFoldDB" id="A0A242MC54"/>